<dbReference type="GO" id="GO:0005634">
    <property type="term" value="C:nucleus"/>
    <property type="evidence" value="ECO:0007669"/>
    <property type="project" value="UniProtKB-SubCell"/>
</dbReference>
<evidence type="ECO:0000313" key="15">
    <source>
        <dbReference type="Ensembl" id="ENSPTXP00000027116.1"/>
    </source>
</evidence>
<evidence type="ECO:0000259" key="13">
    <source>
        <dbReference type="PROSITE" id="PS50804"/>
    </source>
</evidence>
<evidence type="ECO:0000256" key="2">
    <source>
        <dbReference type="ARBA" id="ARBA00006991"/>
    </source>
</evidence>
<dbReference type="InterPro" id="IPR013087">
    <property type="entry name" value="Znf_C2H2_type"/>
</dbReference>
<evidence type="ECO:0000256" key="3">
    <source>
        <dbReference type="ARBA" id="ARBA00022723"/>
    </source>
</evidence>
<name>A0A670ZVZ3_PSETE</name>
<evidence type="ECO:0000256" key="1">
    <source>
        <dbReference type="ARBA" id="ARBA00004123"/>
    </source>
</evidence>
<evidence type="ECO:0000256" key="10">
    <source>
        <dbReference type="ARBA" id="ARBA00023242"/>
    </source>
</evidence>
<dbReference type="InterPro" id="IPR001909">
    <property type="entry name" value="KRAB"/>
</dbReference>
<dbReference type="FunFam" id="3.30.160.60:FF:000478">
    <property type="entry name" value="Zinc finger protein 133"/>
    <property type="match status" value="1"/>
</dbReference>
<keyword evidence="8" id="KW-0238">DNA-binding</keyword>
<dbReference type="PROSITE" id="PS50805">
    <property type="entry name" value="KRAB"/>
    <property type="match status" value="1"/>
</dbReference>
<dbReference type="Pfam" id="PF01352">
    <property type="entry name" value="KRAB"/>
    <property type="match status" value="1"/>
</dbReference>
<organism evidence="15 16">
    <name type="scientific">Pseudonaja textilis</name>
    <name type="common">Eastern brown snake</name>
    <dbReference type="NCBI Taxonomy" id="8673"/>
    <lineage>
        <taxon>Eukaryota</taxon>
        <taxon>Metazoa</taxon>
        <taxon>Chordata</taxon>
        <taxon>Craniata</taxon>
        <taxon>Vertebrata</taxon>
        <taxon>Euteleostomi</taxon>
        <taxon>Lepidosauria</taxon>
        <taxon>Squamata</taxon>
        <taxon>Bifurcata</taxon>
        <taxon>Unidentata</taxon>
        <taxon>Episquamata</taxon>
        <taxon>Toxicofera</taxon>
        <taxon>Serpentes</taxon>
        <taxon>Colubroidea</taxon>
        <taxon>Elapidae</taxon>
        <taxon>Hydrophiinae</taxon>
        <taxon>Pseudonaja</taxon>
    </lineage>
</organism>
<feature type="domain" description="C2H2-type" evidence="12">
    <location>
        <begin position="422"/>
        <end position="449"/>
    </location>
</feature>
<dbReference type="FunFam" id="3.30.160.60:FF:002090">
    <property type="entry name" value="Zinc finger protein 473"/>
    <property type="match status" value="1"/>
</dbReference>
<dbReference type="FunFam" id="3.30.160.60:FF:001772">
    <property type="entry name" value="Uncharacterized protein"/>
    <property type="match status" value="1"/>
</dbReference>
<keyword evidence="4" id="KW-0677">Repeat</keyword>
<keyword evidence="6" id="KW-0862">Zinc</keyword>
<dbReference type="Pfam" id="PF02023">
    <property type="entry name" value="SCAN"/>
    <property type="match status" value="1"/>
</dbReference>
<feature type="domain" description="C2H2-type" evidence="12">
    <location>
        <begin position="338"/>
        <end position="365"/>
    </location>
</feature>
<dbReference type="PROSITE" id="PS00028">
    <property type="entry name" value="ZINC_FINGER_C2H2_1"/>
    <property type="match status" value="5"/>
</dbReference>
<dbReference type="InterPro" id="IPR036236">
    <property type="entry name" value="Znf_C2H2_sf"/>
</dbReference>
<evidence type="ECO:0000256" key="5">
    <source>
        <dbReference type="ARBA" id="ARBA00022771"/>
    </source>
</evidence>
<keyword evidence="16" id="KW-1185">Reference proteome</keyword>
<dbReference type="SMART" id="SM00349">
    <property type="entry name" value="KRAB"/>
    <property type="match status" value="1"/>
</dbReference>
<dbReference type="PANTHER" id="PTHR23226:SF377">
    <property type="entry name" value="ZINC FINGER AND SCAN DOMAIN-CONTAINING PROTEIN 20"/>
    <property type="match status" value="1"/>
</dbReference>
<proteinExistence type="inferred from homology"/>
<dbReference type="PROSITE" id="PS50157">
    <property type="entry name" value="ZINC_FINGER_C2H2_2"/>
    <property type="match status" value="7"/>
</dbReference>
<dbReference type="Gene3D" id="6.10.140.140">
    <property type="match status" value="1"/>
</dbReference>
<dbReference type="Proteomes" id="UP000472273">
    <property type="component" value="Unplaced"/>
</dbReference>
<dbReference type="InterPro" id="IPR038269">
    <property type="entry name" value="SCAN_sf"/>
</dbReference>
<dbReference type="Gene3D" id="1.10.4020.10">
    <property type="entry name" value="DNA breaking-rejoining enzymes"/>
    <property type="match status" value="1"/>
</dbReference>
<evidence type="ECO:0000256" key="11">
    <source>
        <dbReference type="PROSITE-ProRule" id="PRU00042"/>
    </source>
</evidence>
<keyword evidence="7" id="KW-0805">Transcription regulation</keyword>
<feature type="domain" description="SCAN box" evidence="13">
    <location>
        <begin position="30"/>
        <end position="105"/>
    </location>
</feature>
<feature type="domain" description="C2H2-type" evidence="12">
    <location>
        <begin position="450"/>
        <end position="477"/>
    </location>
</feature>
<evidence type="ECO:0000256" key="4">
    <source>
        <dbReference type="ARBA" id="ARBA00022737"/>
    </source>
</evidence>
<evidence type="ECO:0000313" key="16">
    <source>
        <dbReference type="Proteomes" id="UP000472273"/>
    </source>
</evidence>
<keyword evidence="3" id="KW-0479">Metal-binding</keyword>
<dbReference type="PANTHER" id="PTHR23226">
    <property type="entry name" value="ZINC FINGER AND SCAN DOMAIN-CONTAINING"/>
    <property type="match status" value="1"/>
</dbReference>
<evidence type="ECO:0000259" key="12">
    <source>
        <dbReference type="PROSITE" id="PS50157"/>
    </source>
</evidence>
<dbReference type="FunFam" id="3.30.160.60:FF:000295">
    <property type="entry name" value="zinc finger protein 19"/>
    <property type="match status" value="1"/>
</dbReference>
<evidence type="ECO:0000256" key="6">
    <source>
        <dbReference type="ARBA" id="ARBA00022833"/>
    </source>
</evidence>
<reference evidence="15" key="2">
    <citation type="submission" date="2025-09" db="UniProtKB">
        <authorList>
            <consortium name="Ensembl"/>
        </authorList>
    </citation>
    <scope>IDENTIFICATION</scope>
</reference>
<feature type="domain" description="C2H2-type" evidence="12">
    <location>
        <begin position="310"/>
        <end position="337"/>
    </location>
</feature>
<dbReference type="InterPro" id="IPR003309">
    <property type="entry name" value="SCAN_dom"/>
</dbReference>
<feature type="domain" description="C2H2-type" evidence="12">
    <location>
        <begin position="282"/>
        <end position="309"/>
    </location>
</feature>
<dbReference type="SUPFAM" id="SSF57667">
    <property type="entry name" value="beta-beta-alpha zinc fingers"/>
    <property type="match status" value="4"/>
</dbReference>
<keyword evidence="10" id="KW-0539">Nucleus</keyword>
<accession>A0A670ZVZ3</accession>
<keyword evidence="9" id="KW-0804">Transcription</keyword>
<dbReference type="SUPFAM" id="SSF109640">
    <property type="entry name" value="KRAB domain (Kruppel-associated box)"/>
    <property type="match status" value="1"/>
</dbReference>
<sequence length="485" mass="56731">MISLQKLWVTGQKVLEKETIVPSELQSWNFRSVQYQASEDPRGLCSQLHDFCSRWFKADKRTKAQMLDLVVLEQFLALLPLKMENWVRECGVETSSQAVALVEGLFLSQAEEQKEQCISLLWENLLEPIWFLCFPVQEGLVSFKEVAVYFSEEEWSELDPDQKALHWEVMMENYRNVASLEEIPIQILKVEVGEKNQWQTKSEDRIQLNDPRGKNPPFSLEIYDLLAQEDLNGEGMGRYLGCDEIFEEQSNFSNPCEWRQEGNRYNQSCPPHWRDEMGGKAFECKDYENNFNYSGNLVSHPKKPTGENPYKCIECGKSFTRNDKLTAHVRIHTGEKPYKCMECGKSFMSNNILISHKRIHTREKPYKCMECGKSYSHSKSFISHEIIPKGEKPYKCMICGKSFNRCSSFDYHKKIHTGEKPYQCMECRKSFIRNDTLISHKRIHTGEKPFKCLECGKSYSHSSSLISHKMIHKREKKWKELQPMQ</sequence>
<evidence type="ECO:0000256" key="8">
    <source>
        <dbReference type="ARBA" id="ARBA00023125"/>
    </source>
</evidence>
<dbReference type="AlphaFoldDB" id="A0A670ZVZ3"/>
<dbReference type="PROSITE" id="PS50804">
    <property type="entry name" value="SCAN_BOX"/>
    <property type="match status" value="1"/>
</dbReference>
<keyword evidence="5 11" id="KW-0863">Zinc-finger</keyword>
<dbReference type="GO" id="GO:0000978">
    <property type="term" value="F:RNA polymerase II cis-regulatory region sequence-specific DNA binding"/>
    <property type="evidence" value="ECO:0007669"/>
    <property type="project" value="TreeGrafter"/>
</dbReference>
<dbReference type="SMART" id="SM00355">
    <property type="entry name" value="ZnF_C2H2"/>
    <property type="match status" value="6"/>
</dbReference>
<evidence type="ECO:0000256" key="9">
    <source>
        <dbReference type="ARBA" id="ARBA00023163"/>
    </source>
</evidence>
<dbReference type="SUPFAM" id="SSF47353">
    <property type="entry name" value="Retrovirus capsid dimerization domain-like"/>
    <property type="match status" value="1"/>
</dbReference>
<evidence type="ECO:0000256" key="7">
    <source>
        <dbReference type="ARBA" id="ARBA00023015"/>
    </source>
</evidence>
<reference evidence="15" key="1">
    <citation type="submission" date="2025-08" db="UniProtKB">
        <authorList>
            <consortium name="Ensembl"/>
        </authorList>
    </citation>
    <scope>IDENTIFICATION</scope>
</reference>
<dbReference type="GO" id="GO:0000981">
    <property type="term" value="F:DNA-binding transcription factor activity, RNA polymerase II-specific"/>
    <property type="evidence" value="ECO:0007669"/>
    <property type="project" value="TreeGrafter"/>
</dbReference>
<dbReference type="CDD" id="cd07765">
    <property type="entry name" value="KRAB_A-box"/>
    <property type="match status" value="1"/>
</dbReference>
<evidence type="ECO:0000259" key="14">
    <source>
        <dbReference type="PROSITE" id="PS50805"/>
    </source>
</evidence>
<comment type="subcellular location">
    <subcellularLocation>
        <location evidence="1">Nucleus</location>
    </subcellularLocation>
</comment>
<dbReference type="GO" id="GO:0008270">
    <property type="term" value="F:zinc ion binding"/>
    <property type="evidence" value="ECO:0007669"/>
    <property type="project" value="UniProtKB-KW"/>
</dbReference>
<protein>
    <submittedName>
        <fullName evidence="15">Uncharacterized protein</fullName>
    </submittedName>
</protein>
<dbReference type="Gene3D" id="3.30.160.60">
    <property type="entry name" value="Classic Zinc Finger"/>
    <property type="match status" value="6"/>
</dbReference>
<dbReference type="InterPro" id="IPR036051">
    <property type="entry name" value="KRAB_dom_sf"/>
</dbReference>
<dbReference type="Pfam" id="PF00096">
    <property type="entry name" value="zf-C2H2"/>
    <property type="match status" value="6"/>
</dbReference>
<dbReference type="GeneTree" id="ENSGT00940000159965"/>
<dbReference type="Ensembl" id="ENSPTXT00000027950.1">
    <property type="protein sequence ID" value="ENSPTXP00000027116.1"/>
    <property type="gene ID" value="ENSPTXG00000018714.1"/>
</dbReference>
<feature type="domain" description="C2H2-type" evidence="12">
    <location>
        <begin position="366"/>
        <end position="393"/>
    </location>
</feature>
<dbReference type="FunFam" id="3.30.160.60:FF:002343">
    <property type="entry name" value="Zinc finger protein 33A"/>
    <property type="match status" value="2"/>
</dbReference>
<feature type="domain" description="C2H2-type" evidence="12">
    <location>
        <begin position="394"/>
        <end position="421"/>
    </location>
</feature>
<dbReference type="SMART" id="SM00431">
    <property type="entry name" value="SCAN"/>
    <property type="match status" value="1"/>
</dbReference>
<comment type="similarity">
    <text evidence="2">Belongs to the krueppel C2H2-type zinc-finger protein family.</text>
</comment>
<feature type="domain" description="KRAB" evidence="14">
    <location>
        <begin position="141"/>
        <end position="216"/>
    </location>
</feature>